<evidence type="ECO:0000313" key="1">
    <source>
        <dbReference type="EMBL" id="KAF3446196.1"/>
    </source>
</evidence>
<name>A0A8K0MHJ9_9ROSA</name>
<dbReference type="Proteomes" id="UP000796880">
    <property type="component" value="Unassembled WGS sequence"/>
</dbReference>
<dbReference type="AlphaFoldDB" id="A0A8K0MHJ9"/>
<evidence type="ECO:0000313" key="2">
    <source>
        <dbReference type="Proteomes" id="UP000796880"/>
    </source>
</evidence>
<accession>A0A8K0MHJ9</accession>
<keyword evidence="2" id="KW-1185">Reference proteome</keyword>
<organism evidence="1 2">
    <name type="scientific">Rhamnella rubrinervis</name>
    <dbReference type="NCBI Taxonomy" id="2594499"/>
    <lineage>
        <taxon>Eukaryota</taxon>
        <taxon>Viridiplantae</taxon>
        <taxon>Streptophyta</taxon>
        <taxon>Embryophyta</taxon>
        <taxon>Tracheophyta</taxon>
        <taxon>Spermatophyta</taxon>
        <taxon>Magnoliopsida</taxon>
        <taxon>eudicotyledons</taxon>
        <taxon>Gunneridae</taxon>
        <taxon>Pentapetalae</taxon>
        <taxon>rosids</taxon>
        <taxon>fabids</taxon>
        <taxon>Rosales</taxon>
        <taxon>Rhamnaceae</taxon>
        <taxon>rhamnoid group</taxon>
        <taxon>Rhamneae</taxon>
        <taxon>Rhamnella</taxon>
    </lineage>
</organism>
<gene>
    <name evidence="1" type="ORF">FNV43_RR11375</name>
</gene>
<proteinExistence type="predicted"/>
<dbReference type="EMBL" id="VOIH02000005">
    <property type="protein sequence ID" value="KAF3446196.1"/>
    <property type="molecule type" value="Genomic_DNA"/>
</dbReference>
<comment type="caution">
    <text evidence="1">The sequence shown here is derived from an EMBL/GenBank/DDBJ whole genome shotgun (WGS) entry which is preliminary data.</text>
</comment>
<reference evidence="1" key="1">
    <citation type="submission" date="2020-03" db="EMBL/GenBank/DDBJ databases">
        <title>A high-quality chromosome-level genome assembly of a woody plant with both climbing and erect habits, Rhamnella rubrinervis.</title>
        <authorList>
            <person name="Lu Z."/>
            <person name="Yang Y."/>
            <person name="Zhu X."/>
            <person name="Sun Y."/>
        </authorList>
    </citation>
    <scope>NUCLEOTIDE SEQUENCE</scope>
    <source>
        <strain evidence="1">BYM</strain>
        <tissue evidence="1">Leaf</tissue>
    </source>
</reference>
<sequence length="124" mass="13732">MVHQPTYTNASLHSGDSSQMYACQKCKHSANVIQRALAGGRKIRGPYCLHGDQFKVGNPAVLRILAVTNISSTLGFEPIADDRNTPRITLRFEPIADDRARIHIFCFQQSLVVSFPQSDTMVSV</sequence>
<dbReference type="OrthoDB" id="10248617at2759"/>
<protein>
    <submittedName>
        <fullName evidence="1">Uncharacterized protein</fullName>
    </submittedName>
</protein>